<dbReference type="Pfam" id="PF13377">
    <property type="entry name" value="Peripla_BP_3"/>
    <property type="match status" value="1"/>
</dbReference>
<dbReference type="GO" id="GO:0003700">
    <property type="term" value="F:DNA-binding transcription factor activity"/>
    <property type="evidence" value="ECO:0007669"/>
    <property type="project" value="TreeGrafter"/>
</dbReference>
<sequence>MTLADVARHAGFSRSTASLVFQDSPMVAATTKAAVLAAAKELGYVYDRRAAALRTRKSHTIGLLIPGLANPFFAALVQAVEEELGPSGFTVLLANTLERPERQKAVVETLLEYRVDGLLIVPAIGSGREVLDAIERFAVPHVLLTRRVVGAGGDWVGSDDRRGATLAAEHLVNHGCRSLAYFGGPTETYARATRYGGFVDAARAAGLRFVEEWSRGTETTSSAGYEAVRTLLQSGPPPEGVACHSDAIAFGAMRALRDAGLTVGSDVRVLGYDDLEHARSWSPSLSSVSVSSEEMGRTAARLLLERIDHPRTSASGRTVVFTPTLQARESCGSHDT</sequence>
<evidence type="ECO:0000313" key="7">
    <source>
        <dbReference type="Proteomes" id="UP000562124"/>
    </source>
</evidence>
<dbReference type="SUPFAM" id="SSF47413">
    <property type="entry name" value="lambda repressor-like DNA-binding domains"/>
    <property type="match status" value="1"/>
</dbReference>
<protein>
    <submittedName>
        <fullName evidence="6">LacI family transcriptional regulator</fullName>
    </submittedName>
</protein>
<evidence type="ECO:0000256" key="2">
    <source>
        <dbReference type="ARBA" id="ARBA00023015"/>
    </source>
</evidence>
<name>A0A7Y0QHC6_CELFI</name>
<dbReference type="RefSeq" id="WP_169322975.1">
    <property type="nucleotide sequence ID" value="NZ_JABCJJ010000002.1"/>
</dbReference>
<feature type="domain" description="HTH lacI-type" evidence="5">
    <location>
        <begin position="1"/>
        <end position="55"/>
    </location>
</feature>
<keyword evidence="7" id="KW-1185">Reference proteome</keyword>
<dbReference type="SUPFAM" id="SSF53822">
    <property type="entry name" value="Periplasmic binding protein-like I"/>
    <property type="match status" value="1"/>
</dbReference>
<dbReference type="Proteomes" id="UP000562124">
    <property type="component" value="Unassembled WGS sequence"/>
</dbReference>
<dbReference type="SMART" id="SM00354">
    <property type="entry name" value="HTH_LACI"/>
    <property type="match status" value="1"/>
</dbReference>
<evidence type="ECO:0000256" key="3">
    <source>
        <dbReference type="ARBA" id="ARBA00023125"/>
    </source>
</evidence>
<dbReference type="EMBL" id="JABCJJ010000002">
    <property type="protein sequence ID" value="NMR19037.1"/>
    <property type="molecule type" value="Genomic_DNA"/>
</dbReference>
<gene>
    <name evidence="6" type="ORF">HIR71_02155</name>
</gene>
<keyword evidence="1" id="KW-0678">Repressor</keyword>
<dbReference type="Gene3D" id="3.40.50.2300">
    <property type="match status" value="2"/>
</dbReference>
<dbReference type="Pfam" id="PF00356">
    <property type="entry name" value="LacI"/>
    <property type="match status" value="1"/>
</dbReference>
<dbReference type="PROSITE" id="PS50932">
    <property type="entry name" value="HTH_LACI_2"/>
    <property type="match status" value="1"/>
</dbReference>
<dbReference type="InterPro" id="IPR046335">
    <property type="entry name" value="LacI/GalR-like_sensor"/>
</dbReference>
<organism evidence="6 7">
    <name type="scientific">Cellulomonas fimi</name>
    <dbReference type="NCBI Taxonomy" id="1708"/>
    <lineage>
        <taxon>Bacteria</taxon>
        <taxon>Bacillati</taxon>
        <taxon>Actinomycetota</taxon>
        <taxon>Actinomycetes</taxon>
        <taxon>Micrococcales</taxon>
        <taxon>Cellulomonadaceae</taxon>
        <taxon>Cellulomonas</taxon>
    </lineage>
</organism>
<dbReference type="CDD" id="cd01392">
    <property type="entry name" value="HTH_LacI"/>
    <property type="match status" value="1"/>
</dbReference>
<keyword evidence="4" id="KW-0804">Transcription</keyword>
<reference evidence="6 7" key="1">
    <citation type="submission" date="2020-04" db="EMBL/GenBank/DDBJ databases">
        <title>Sequencing and Assembly of C. fimi.</title>
        <authorList>
            <person name="Ramsey A.R."/>
        </authorList>
    </citation>
    <scope>NUCLEOTIDE SEQUENCE [LARGE SCALE GENOMIC DNA]</scope>
    <source>
        <strain evidence="6 7">SB</strain>
    </source>
</reference>
<proteinExistence type="predicted"/>
<keyword evidence="2" id="KW-0805">Transcription regulation</keyword>
<keyword evidence="3" id="KW-0238">DNA-binding</keyword>
<evidence type="ECO:0000313" key="6">
    <source>
        <dbReference type="EMBL" id="NMR19037.1"/>
    </source>
</evidence>
<dbReference type="PANTHER" id="PTHR30146">
    <property type="entry name" value="LACI-RELATED TRANSCRIPTIONAL REPRESSOR"/>
    <property type="match status" value="1"/>
</dbReference>
<dbReference type="InterPro" id="IPR028082">
    <property type="entry name" value="Peripla_BP_I"/>
</dbReference>
<dbReference type="InterPro" id="IPR000843">
    <property type="entry name" value="HTH_LacI"/>
</dbReference>
<dbReference type="Gene3D" id="1.10.260.40">
    <property type="entry name" value="lambda repressor-like DNA-binding domains"/>
    <property type="match status" value="1"/>
</dbReference>
<dbReference type="GO" id="GO:0000976">
    <property type="term" value="F:transcription cis-regulatory region binding"/>
    <property type="evidence" value="ECO:0007669"/>
    <property type="project" value="TreeGrafter"/>
</dbReference>
<accession>A0A7Y0QHC6</accession>
<comment type="caution">
    <text evidence="6">The sequence shown here is derived from an EMBL/GenBank/DDBJ whole genome shotgun (WGS) entry which is preliminary data.</text>
</comment>
<evidence type="ECO:0000259" key="5">
    <source>
        <dbReference type="PROSITE" id="PS50932"/>
    </source>
</evidence>
<dbReference type="AlphaFoldDB" id="A0A7Y0QHC6"/>
<dbReference type="PANTHER" id="PTHR30146:SF148">
    <property type="entry name" value="HTH-TYPE TRANSCRIPTIONAL REPRESSOR PURR-RELATED"/>
    <property type="match status" value="1"/>
</dbReference>
<dbReference type="InterPro" id="IPR010982">
    <property type="entry name" value="Lambda_DNA-bd_dom_sf"/>
</dbReference>
<evidence type="ECO:0000256" key="1">
    <source>
        <dbReference type="ARBA" id="ARBA00022491"/>
    </source>
</evidence>
<dbReference type="CDD" id="cd06289">
    <property type="entry name" value="PBP1_MalI-like"/>
    <property type="match status" value="1"/>
</dbReference>
<evidence type="ECO:0000256" key="4">
    <source>
        <dbReference type="ARBA" id="ARBA00023163"/>
    </source>
</evidence>